<keyword evidence="4" id="KW-0472">Membrane</keyword>
<dbReference type="PANTHER" id="PTHR24421">
    <property type="entry name" value="NITRATE/NITRITE SENSOR PROTEIN NARX-RELATED"/>
    <property type="match status" value="1"/>
</dbReference>
<evidence type="ECO:0000256" key="3">
    <source>
        <dbReference type="ARBA" id="ARBA00023012"/>
    </source>
</evidence>
<proteinExistence type="predicted"/>
<dbReference type="SUPFAM" id="SSF55874">
    <property type="entry name" value="ATPase domain of HSP90 chaperone/DNA topoisomerase II/histidine kinase"/>
    <property type="match status" value="1"/>
</dbReference>
<evidence type="ECO:0000259" key="5">
    <source>
        <dbReference type="Pfam" id="PF02518"/>
    </source>
</evidence>
<dbReference type="CDD" id="cd16917">
    <property type="entry name" value="HATPase_UhpB-NarQ-NarX-like"/>
    <property type="match status" value="1"/>
</dbReference>
<dbReference type="Pfam" id="PF02518">
    <property type="entry name" value="HATPase_c"/>
    <property type="match status" value="1"/>
</dbReference>
<evidence type="ECO:0000259" key="6">
    <source>
        <dbReference type="Pfam" id="PF07730"/>
    </source>
</evidence>
<dbReference type="InterPro" id="IPR050482">
    <property type="entry name" value="Sensor_HK_TwoCompSys"/>
</dbReference>
<protein>
    <submittedName>
        <fullName evidence="7">Sensor histidine kinase</fullName>
    </submittedName>
</protein>
<dbReference type="PANTHER" id="PTHR24421:SF59">
    <property type="entry name" value="OXYGEN SENSOR HISTIDINE KINASE NREB"/>
    <property type="match status" value="1"/>
</dbReference>
<evidence type="ECO:0000313" key="8">
    <source>
        <dbReference type="Proteomes" id="UP000647183"/>
    </source>
</evidence>
<keyword evidence="8" id="KW-1185">Reference proteome</keyword>
<feature type="domain" description="Histidine kinase/HSP90-like ATPase" evidence="5">
    <location>
        <begin position="281"/>
        <end position="358"/>
    </location>
</feature>
<evidence type="ECO:0000256" key="2">
    <source>
        <dbReference type="ARBA" id="ARBA00022777"/>
    </source>
</evidence>
<dbReference type="InterPro" id="IPR003594">
    <property type="entry name" value="HATPase_dom"/>
</dbReference>
<keyword evidence="3" id="KW-0902">Two-component regulatory system</keyword>
<feature type="transmembrane region" description="Helical" evidence="4">
    <location>
        <begin position="106"/>
        <end position="127"/>
    </location>
</feature>
<feature type="transmembrane region" description="Helical" evidence="4">
    <location>
        <begin position="133"/>
        <end position="150"/>
    </location>
</feature>
<organism evidence="7 8">
    <name type="scientific">Luteimonas colneyensis</name>
    <dbReference type="NCBI Taxonomy" id="2762230"/>
    <lineage>
        <taxon>Bacteria</taxon>
        <taxon>Pseudomonadati</taxon>
        <taxon>Pseudomonadota</taxon>
        <taxon>Gammaproteobacteria</taxon>
        <taxon>Lysobacterales</taxon>
        <taxon>Lysobacteraceae</taxon>
        <taxon>Luteimonas</taxon>
    </lineage>
</organism>
<dbReference type="Pfam" id="PF07730">
    <property type="entry name" value="HisKA_3"/>
    <property type="match status" value="1"/>
</dbReference>
<feature type="transmembrane region" description="Helical" evidence="4">
    <location>
        <begin position="36"/>
        <end position="52"/>
    </location>
</feature>
<dbReference type="EMBL" id="JACSQJ010000002">
    <property type="protein sequence ID" value="MBD7987426.1"/>
    <property type="molecule type" value="Genomic_DNA"/>
</dbReference>
<keyword evidence="2 7" id="KW-0418">Kinase</keyword>
<feature type="transmembrane region" description="Helical" evidence="4">
    <location>
        <begin position="84"/>
        <end position="99"/>
    </location>
</feature>
<dbReference type="InterPro" id="IPR036890">
    <property type="entry name" value="HATPase_C_sf"/>
</dbReference>
<dbReference type="RefSeq" id="WP_191728675.1">
    <property type="nucleotide sequence ID" value="NZ_JACSQJ010000002.1"/>
</dbReference>
<keyword evidence="4" id="KW-1133">Transmembrane helix</keyword>
<feature type="domain" description="Signal transduction histidine kinase subgroup 3 dimerisation and phosphoacceptor" evidence="6">
    <location>
        <begin position="182"/>
        <end position="244"/>
    </location>
</feature>
<name>A0ABR8UHE6_9GAMM</name>
<evidence type="ECO:0000256" key="4">
    <source>
        <dbReference type="SAM" id="Phobius"/>
    </source>
</evidence>
<sequence>MRGYLQAALQPLNLAALLTLGTVALSIHGELGDARPLGWTLLAAFSLLFLLLEPIAARPWLRAACYGVLALLALGVVALAPRTGTSPVILVILLAALAMDYPPGRVLLVAAALNIALYLLLAAASHPAPGLKVTLYLGFQAFAALVAHYARSAERARDRLALVNADLLATRALLADSARDAERLRVARELHDVAGHKLTALTLNLRALAAEPGLAGHAGLDVARQLAGELMGDLRQVVQQLREDRGLDLATALHALAAPMPRPALRLDIADDVRIGDPQVAEALLRMVQEALTNSARHGQARHLDVAIRREGSRIVVCIEDDGRLQAPLREGNGLAGMRERLAEAGGSLALSASPRGALKIDASLPA</sequence>
<dbReference type="GO" id="GO:0016301">
    <property type="term" value="F:kinase activity"/>
    <property type="evidence" value="ECO:0007669"/>
    <property type="project" value="UniProtKB-KW"/>
</dbReference>
<gene>
    <name evidence="7" type="ORF">H9645_05230</name>
</gene>
<dbReference type="Gene3D" id="3.30.565.10">
    <property type="entry name" value="Histidine kinase-like ATPase, C-terminal domain"/>
    <property type="match status" value="1"/>
</dbReference>
<dbReference type="Proteomes" id="UP000647183">
    <property type="component" value="Unassembled WGS sequence"/>
</dbReference>
<dbReference type="InterPro" id="IPR011712">
    <property type="entry name" value="Sig_transdc_His_kin_sub3_dim/P"/>
</dbReference>
<reference evidence="7 8" key="1">
    <citation type="submission" date="2020-08" db="EMBL/GenBank/DDBJ databases">
        <title>A Genomic Blueprint of the Chicken Gut Microbiome.</title>
        <authorList>
            <person name="Gilroy R."/>
            <person name="Ravi A."/>
            <person name="Getino M."/>
            <person name="Pursley I."/>
            <person name="Horton D.L."/>
            <person name="Alikhan N.-F."/>
            <person name="Baker D."/>
            <person name="Gharbi K."/>
            <person name="Hall N."/>
            <person name="Watson M."/>
            <person name="Adriaenssens E.M."/>
            <person name="Foster-Nyarko E."/>
            <person name="Jarju S."/>
            <person name="Secka A."/>
            <person name="Antonio M."/>
            <person name="Oren A."/>
            <person name="Chaudhuri R."/>
            <person name="La Ragione R.M."/>
            <person name="Hildebrand F."/>
            <person name="Pallen M.J."/>
        </authorList>
    </citation>
    <scope>NUCLEOTIDE SEQUENCE [LARGE SCALE GENOMIC DNA]</scope>
    <source>
        <strain evidence="7 8">Sa2BVA3</strain>
    </source>
</reference>
<accession>A0ABR8UHE6</accession>
<keyword evidence="4" id="KW-0812">Transmembrane</keyword>
<evidence type="ECO:0000313" key="7">
    <source>
        <dbReference type="EMBL" id="MBD7987426.1"/>
    </source>
</evidence>
<evidence type="ECO:0000256" key="1">
    <source>
        <dbReference type="ARBA" id="ARBA00022679"/>
    </source>
</evidence>
<dbReference type="Gene3D" id="1.20.5.1930">
    <property type="match status" value="1"/>
</dbReference>
<comment type="caution">
    <text evidence="7">The sequence shown here is derived from an EMBL/GenBank/DDBJ whole genome shotgun (WGS) entry which is preliminary data.</text>
</comment>
<keyword evidence="1" id="KW-0808">Transferase</keyword>